<proteinExistence type="predicted"/>
<dbReference type="Proteomes" id="UP000826212">
    <property type="component" value="Chromosome"/>
</dbReference>
<sequence length="391" mass="43780">MKRILSQLCLATLLLATTFSCKKEDDAQVTNATIQLEAPTELPDTSLDLFEITFTNQNSGSSSTAITNATGLAKITLEEGLYNISTTTEKEVISDQGEKSKLNFTARLENVKVVGATQNIEMPLIRSAKTSAWVFKEIFISCSPYPNSRKFYIYDQFFEIYNNSDELQNAKGIAFGESRHVSTSSTYAWGDVTKQVALSNVYSIPEDVDYMVQPGESIVIATKGLDHRTIDPSFQDLSHANFECYDGGKFDTDVPEVPNLVVNFTTTRSFWMASMQQNRSYVLFKADNLKKYVTDNIGHKPGNEDYKGMFVDNKLVLDAVELAKEGKFNSKGLDISLDLTKAMMIGETKGKSFRRKVKEVKDGRTIYQDTNNSEQDFIVQDKPTPFVQAKN</sequence>
<protein>
    <submittedName>
        <fullName evidence="1">DUF4876 domain-containing protein</fullName>
    </submittedName>
</protein>
<evidence type="ECO:0000313" key="2">
    <source>
        <dbReference type="Proteomes" id="UP000826212"/>
    </source>
</evidence>
<keyword evidence="2" id="KW-1185">Reference proteome</keyword>
<accession>A0AC61NJX1</accession>
<organism evidence="1 2">
    <name type="scientific">Halosquirtibacter laminarini</name>
    <dbReference type="NCBI Taxonomy" id="3374600"/>
    <lineage>
        <taxon>Bacteria</taxon>
        <taxon>Pseudomonadati</taxon>
        <taxon>Bacteroidota</taxon>
        <taxon>Bacteroidia</taxon>
        <taxon>Marinilabiliales</taxon>
        <taxon>Prolixibacteraceae</taxon>
        <taxon>Halosquirtibacter</taxon>
    </lineage>
</organism>
<reference evidence="1" key="1">
    <citation type="submission" date="2021-08" db="EMBL/GenBank/DDBJ databases">
        <title>Novel anaerobic bacterium isolated from sea squirt in East Sea, Republic of Korea.</title>
        <authorList>
            <person name="Nguyen T.H."/>
            <person name="Li Z."/>
            <person name="Lee Y.-J."/>
            <person name="Ko J."/>
            <person name="Kim S.-G."/>
        </authorList>
    </citation>
    <scope>NUCLEOTIDE SEQUENCE</scope>
    <source>
        <strain evidence="1">KCTC 25031</strain>
    </source>
</reference>
<gene>
    <name evidence="1" type="ORF">K4L44_08460</name>
</gene>
<dbReference type="EMBL" id="CP081303">
    <property type="protein sequence ID" value="QZE15848.1"/>
    <property type="molecule type" value="Genomic_DNA"/>
</dbReference>
<name>A0AC61NJX1_9BACT</name>
<evidence type="ECO:0000313" key="1">
    <source>
        <dbReference type="EMBL" id="QZE15848.1"/>
    </source>
</evidence>